<dbReference type="OrthoDB" id="420076at2759"/>
<dbReference type="GO" id="GO:0005739">
    <property type="term" value="C:mitochondrion"/>
    <property type="evidence" value="ECO:0007669"/>
    <property type="project" value="TreeGrafter"/>
</dbReference>
<dbReference type="PANTHER" id="PTHR13832">
    <property type="entry name" value="PROTEIN PHOSPHATASE 2C"/>
    <property type="match status" value="1"/>
</dbReference>
<dbReference type="GO" id="GO:0043169">
    <property type="term" value="F:cation binding"/>
    <property type="evidence" value="ECO:0007669"/>
    <property type="project" value="InterPro"/>
</dbReference>
<dbReference type="SMART" id="SM00332">
    <property type="entry name" value="PP2Cc"/>
    <property type="match status" value="1"/>
</dbReference>
<keyword evidence="1" id="KW-0904">Protein phosphatase</keyword>
<sequence length="444" mass="50168">MIYTVSRTKFYGISKFYVIFMQPPVLMMTSIRTTSFKYGIPLLKSQFNGAVWPKLKRFRNFTRYGRPSEKAPKISPLQATSILQANEKIYEVMKPGSVLKSIDWNQLASNNPLEDSLAIAKLCDNRSYLLGVFDGHGGPACARVLAKRLLSYIAASLPSQHVSSLLLEQMTPTTEFRPEIESLYAHEFNQYHASVSHLRDTLSNDESQCSMDSTERALLTAFEAMDQQLSEEALAFLLGPEMSEILQRVPRWDWKPWWADAFPSRDKVLQLSTLSTAMSGAVATVAHISSNNLVIANTGDCQAVLGYLSEDGTWGALKLGKEHTSENPSEVERLYSEHPRSERDTVLRMDRLLGQLMPLRAFGDFRFKWPRHVLEKWVIPVLGESALPQNYKTPPYLSARPEIIKHTLSPRDKFVVIASDGLWDLLSPTQVVRLVSNIHPLCFT</sequence>
<dbReference type="InterPro" id="IPR036457">
    <property type="entry name" value="PPM-type-like_dom_sf"/>
</dbReference>
<dbReference type="PROSITE" id="PS51746">
    <property type="entry name" value="PPM_2"/>
    <property type="match status" value="1"/>
</dbReference>
<dbReference type="Gene3D" id="3.60.40.10">
    <property type="entry name" value="PPM-type phosphatase domain"/>
    <property type="match status" value="1"/>
</dbReference>
<evidence type="ECO:0000256" key="1">
    <source>
        <dbReference type="RuleBase" id="RU003465"/>
    </source>
</evidence>
<dbReference type="InterPro" id="IPR000222">
    <property type="entry name" value="PP2C_BS"/>
</dbReference>
<protein>
    <submittedName>
        <fullName evidence="2">Pyruvate dehydrogenase [acetyl-transferring]-phosphatase 1, mitochondrial</fullName>
    </submittedName>
</protein>
<accession>A0A0P5P2U7</accession>
<comment type="similarity">
    <text evidence="1">Belongs to the PP2C family.</text>
</comment>
<dbReference type="InterPro" id="IPR001932">
    <property type="entry name" value="PPM-type_phosphatase-like_dom"/>
</dbReference>
<dbReference type="PANTHER" id="PTHR13832:SF792">
    <property type="entry name" value="GM14286P"/>
    <property type="match status" value="1"/>
</dbReference>
<dbReference type="AlphaFoldDB" id="A0A0P5P2U7"/>
<evidence type="ECO:0000313" key="2">
    <source>
        <dbReference type="EMBL" id="JAN56167.1"/>
    </source>
</evidence>
<reference evidence="2" key="1">
    <citation type="submission" date="2015-10" db="EMBL/GenBank/DDBJ databases">
        <title>EvidentialGene: Evidence-directed Construction of Complete mRNA Transcriptomes without Genomes.</title>
        <authorList>
            <person name="Gilbert D.G."/>
        </authorList>
    </citation>
    <scope>NUCLEOTIDE SEQUENCE</scope>
</reference>
<keyword evidence="2" id="KW-0670">Pyruvate</keyword>
<dbReference type="EMBL" id="GDIQ01038570">
    <property type="protein sequence ID" value="JAN56167.1"/>
    <property type="molecule type" value="Transcribed_RNA"/>
</dbReference>
<proteinExistence type="inferred from homology"/>
<organism evidence="2">
    <name type="scientific">Daphnia magna</name>
    <dbReference type="NCBI Taxonomy" id="35525"/>
    <lineage>
        <taxon>Eukaryota</taxon>
        <taxon>Metazoa</taxon>
        <taxon>Ecdysozoa</taxon>
        <taxon>Arthropoda</taxon>
        <taxon>Crustacea</taxon>
        <taxon>Branchiopoda</taxon>
        <taxon>Diplostraca</taxon>
        <taxon>Cladocera</taxon>
        <taxon>Anomopoda</taxon>
        <taxon>Daphniidae</taxon>
        <taxon>Daphnia</taxon>
    </lineage>
</organism>
<dbReference type="GO" id="GO:0004741">
    <property type="term" value="F:[pyruvate dehydrogenase (acetyl-transferring)]-phosphatase activity"/>
    <property type="evidence" value="ECO:0007669"/>
    <property type="project" value="TreeGrafter"/>
</dbReference>
<name>A0A0P5P2U7_9CRUS</name>
<keyword evidence="1" id="KW-0378">Hydrolase</keyword>
<dbReference type="SUPFAM" id="SSF81606">
    <property type="entry name" value="PP2C-like"/>
    <property type="match status" value="1"/>
</dbReference>
<dbReference type="PROSITE" id="PS01032">
    <property type="entry name" value="PPM_1"/>
    <property type="match status" value="1"/>
</dbReference>
<dbReference type="CDD" id="cd00143">
    <property type="entry name" value="PP2Cc"/>
    <property type="match status" value="1"/>
</dbReference>
<dbReference type="InterPro" id="IPR015655">
    <property type="entry name" value="PP2C"/>
</dbReference>
<dbReference type="Pfam" id="PF00481">
    <property type="entry name" value="PP2C"/>
    <property type="match status" value="1"/>
</dbReference>